<dbReference type="PANTHER" id="PTHR28208:SF3">
    <property type="entry name" value="PHOSPHATIDATE PHOSPHATASE APP1"/>
    <property type="match status" value="1"/>
</dbReference>
<name>A0A1A0H7K0_9ASCO</name>
<dbReference type="GeneID" id="30027254"/>
<dbReference type="RefSeq" id="XP_018710403.1">
    <property type="nucleotide sequence ID" value="XM_018854278.1"/>
</dbReference>
<dbReference type="PANTHER" id="PTHR28208">
    <property type="entry name" value="PHOSPHATIDATE PHOSPHATASE APP1"/>
    <property type="match status" value="1"/>
</dbReference>
<feature type="compositionally biased region" description="Polar residues" evidence="1">
    <location>
        <begin position="32"/>
        <end position="50"/>
    </location>
</feature>
<reference evidence="3 4" key="1">
    <citation type="submission" date="2016-05" db="EMBL/GenBank/DDBJ databases">
        <title>Comparative genomics of biotechnologically important yeasts.</title>
        <authorList>
            <consortium name="DOE Joint Genome Institute"/>
            <person name="Riley R."/>
            <person name="Haridas S."/>
            <person name="Wolfe K.H."/>
            <person name="Lopes M.R."/>
            <person name="Hittinger C.T."/>
            <person name="Goker M."/>
            <person name="Salamov A."/>
            <person name="Wisecaver J."/>
            <person name="Long T.M."/>
            <person name="Aerts A.L."/>
            <person name="Barry K."/>
            <person name="Choi C."/>
            <person name="Clum A."/>
            <person name="Coughlan A.Y."/>
            <person name="Deshpande S."/>
            <person name="Douglass A.P."/>
            <person name="Hanson S.J."/>
            <person name="Klenk H.-P."/>
            <person name="LaButti K."/>
            <person name="Lapidus A."/>
            <person name="Lindquist E."/>
            <person name="Lipzen A."/>
            <person name="Meier-kolthoff J.P."/>
            <person name="Ohm R.A."/>
            <person name="Otillar R.P."/>
            <person name="Pangilinan J."/>
            <person name="Peng Y."/>
            <person name="Rokas A."/>
            <person name="Rosa C.A."/>
            <person name="Scheuner C."/>
            <person name="Sibirny A.A."/>
            <person name="Slot J.C."/>
            <person name="Stielow J.B."/>
            <person name="Sun H."/>
            <person name="Kurtzman C.P."/>
            <person name="Blackwell M."/>
            <person name="Grigoriev I.V."/>
            <person name="Jeffries T.W."/>
        </authorList>
    </citation>
    <scope>NUCLEOTIDE SEQUENCE [LARGE SCALE GENOMIC DNA]</scope>
    <source>
        <strain evidence="3 4">NRRL YB-4993</strain>
    </source>
</reference>
<comment type="caution">
    <text evidence="3">The sequence shown here is derived from an EMBL/GenBank/DDBJ whole genome shotgun (WGS) entry which is preliminary data.</text>
</comment>
<evidence type="ECO:0000313" key="4">
    <source>
        <dbReference type="Proteomes" id="UP000092555"/>
    </source>
</evidence>
<sequence>MPEQARGGIPIRKPDPPAARALPPPPRASSIDRPTSAQTSRPILLGSSSAPAPTPPPRLEIRPHPRPRRTQPPGPDNRLFHPCASDTRPSPAAVLCPRSTLQYPRPIRSVPAFLRARWPRKHRKARPSKLRVLREVYTDYKALRGPRLGFWARLAATPTLAMAPAQTRTELPPAPGSFAYGAGAGTGSTLVSASSSTPPTLRPALPPSPHAASSRRQRLLGFARATRDTYIPRLATLVTLLASGVAPRSLDLQYDESGLPVVFPSDTSFTLFPSYTRLVSARDSPTGHEGYLLSVRGWMWCPGLMSRKNRLVLSLAKQVTKGRSSRAAQSAVDQLNGDAGLAPDAPQAAPDDFNDSESLASASSAASSGSSDVPSADQLIKERLGAFIARSVAKAHLAVVVGAADPTRAGPLCEKHVVTDLNGHFECDIFTPYEPSVFQVTSTTDETVTACQEVHILQTSGFGVISDIDDTVKLTGVIGDKRELLSKILVGNIHAWNIPQVVAWYQDIFSRLDASFHYVSNSPWQLFSLISQYFEHVKLPRGSFHLKQYSGNIIASLMEPSSSRKSLTLQKILRDFPNKRFICIGDSGEQDMEAYTDLARLHPDRIAAIYIRAVPNSFSSVDDSKVLNELKWMTSDWEKRQTIKSGKRSAPGSPDLIDLSDSEAADPVPKRLTRLPPMVPRKPTALKGNAIRKLPPLPERRYMLSNEHPNSDPEISGSVSSGLGPFSTLPTKSLTLPPQSKLATPPPPPPPPLRRKKPPVDDMGFKPVTSITTEKAGDNLSLSYGVNDFFEPEDVDGKAALWIQRLHECLHNLDGTNTKLAFFEDSDEDFFKSALKDL</sequence>
<feature type="region of interest" description="Disordered" evidence="1">
    <location>
        <begin position="1"/>
        <end position="91"/>
    </location>
</feature>
<evidence type="ECO:0000259" key="2">
    <source>
        <dbReference type="Pfam" id="PF09949"/>
    </source>
</evidence>
<accession>A0A1A0H7K0</accession>
<dbReference type="InterPro" id="IPR019236">
    <property type="entry name" value="APP1_cat"/>
</dbReference>
<feature type="compositionally biased region" description="Pro residues" evidence="1">
    <location>
        <begin position="200"/>
        <end position="209"/>
    </location>
</feature>
<gene>
    <name evidence="3" type="ORF">METBIDRAFT_12912</name>
</gene>
<proteinExistence type="predicted"/>
<keyword evidence="4" id="KW-1185">Reference proteome</keyword>
<dbReference type="AlphaFoldDB" id="A0A1A0H7K0"/>
<dbReference type="Proteomes" id="UP000092555">
    <property type="component" value="Unassembled WGS sequence"/>
</dbReference>
<feature type="region of interest" description="Disordered" evidence="1">
    <location>
        <begin position="641"/>
        <end position="761"/>
    </location>
</feature>
<feature type="region of interest" description="Disordered" evidence="1">
    <location>
        <begin position="189"/>
        <end position="213"/>
    </location>
</feature>
<organism evidence="3 4">
    <name type="scientific">Metschnikowia bicuspidata var. bicuspidata NRRL YB-4993</name>
    <dbReference type="NCBI Taxonomy" id="869754"/>
    <lineage>
        <taxon>Eukaryota</taxon>
        <taxon>Fungi</taxon>
        <taxon>Dikarya</taxon>
        <taxon>Ascomycota</taxon>
        <taxon>Saccharomycotina</taxon>
        <taxon>Pichiomycetes</taxon>
        <taxon>Metschnikowiaceae</taxon>
        <taxon>Metschnikowia</taxon>
    </lineage>
</organism>
<evidence type="ECO:0000313" key="3">
    <source>
        <dbReference type="EMBL" id="OBA19878.1"/>
    </source>
</evidence>
<feature type="domain" description="Phosphatidate phosphatase APP1 catalytic" evidence="2">
    <location>
        <begin position="462"/>
        <end position="612"/>
    </location>
</feature>
<protein>
    <recommendedName>
        <fullName evidence="2">Phosphatidate phosphatase APP1 catalytic domain-containing protein</fullName>
    </recommendedName>
</protein>
<dbReference type="OrthoDB" id="541883at2759"/>
<dbReference type="GO" id="GO:0008195">
    <property type="term" value="F:phosphatidate phosphatase activity"/>
    <property type="evidence" value="ECO:0007669"/>
    <property type="project" value="InterPro"/>
</dbReference>
<dbReference type="Pfam" id="PF09949">
    <property type="entry name" value="APP1_cat"/>
    <property type="match status" value="1"/>
</dbReference>
<feature type="compositionally biased region" description="Low complexity" evidence="1">
    <location>
        <begin position="338"/>
        <end position="373"/>
    </location>
</feature>
<feature type="region of interest" description="Disordered" evidence="1">
    <location>
        <begin position="325"/>
        <end position="373"/>
    </location>
</feature>
<evidence type="ECO:0000256" key="1">
    <source>
        <dbReference type="SAM" id="MobiDB-lite"/>
    </source>
</evidence>
<dbReference type="EMBL" id="LXTC01000005">
    <property type="protein sequence ID" value="OBA19878.1"/>
    <property type="molecule type" value="Genomic_DNA"/>
</dbReference>
<dbReference type="InterPro" id="IPR052935">
    <property type="entry name" value="Mg2+_PAP"/>
</dbReference>
<dbReference type="GO" id="GO:0030479">
    <property type="term" value="C:actin cortical patch"/>
    <property type="evidence" value="ECO:0007669"/>
    <property type="project" value="TreeGrafter"/>
</dbReference>
<dbReference type="STRING" id="869754.A0A1A0H7K0"/>